<evidence type="ECO:0000256" key="2">
    <source>
        <dbReference type="ARBA" id="ARBA00022525"/>
    </source>
</evidence>
<dbReference type="InterPro" id="IPR008160">
    <property type="entry name" value="Collagen"/>
</dbReference>
<evidence type="ECO:0000256" key="9">
    <source>
        <dbReference type="ARBA" id="ARBA00023180"/>
    </source>
</evidence>
<comment type="similarity">
    <text evidence="10">Belongs to the COLEC10/COLEC11 family.</text>
</comment>
<dbReference type="KEGG" id="xla:108695425"/>
<evidence type="ECO:0000313" key="12">
    <source>
        <dbReference type="RefSeq" id="XP_018079407.1"/>
    </source>
</evidence>
<dbReference type="Proteomes" id="UP000186698">
    <property type="component" value="Chromosome 6S"/>
</dbReference>
<gene>
    <name evidence="12 13" type="primary">colec10.S</name>
</gene>
<dbReference type="STRING" id="8355.A0A1L8FTU3"/>
<evidence type="ECO:0000256" key="8">
    <source>
        <dbReference type="ARBA" id="ARBA00023157"/>
    </source>
</evidence>
<dbReference type="GO" id="GO:0001503">
    <property type="term" value="P:ossification"/>
    <property type="evidence" value="ECO:0007669"/>
    <property type="project" value="TreeGrafter"/>
</dbReference>
<dbReference type="RefSeq" id="XP_018079407.1">
    <property type="nucleotide sequence ID" value="XM_018223918.2"/>
</dbReference>
<dbReference type="AlphaFoldDB" id="A0A1L8FTU3"/>
<dbReference type="InterPro" id="IPR033990">
    <property type="entry name" value="Collectin_CTLD"/>
</dbReference>
<evidence type="ECO:0000256" key="7">
    <source>
        <dbReference type="ARBA" id="ARBA00023119"/>
    </source>
</evidence>
<accession>A0A1L8FTU3</accession>
<evidence type="ECO:0000256" key="5">
    <source>
        <dbReference type="ARBA" id="ARBA00022837"/>
    </source>
</evidence>
<dbReference type="InterPro" id="IPR001304">
    <property type="entry name" value="C-type_lectin-like"/>
</dbReference>
<dbReference type="InterPro" id="IPR016187">
    <property type="entry name" value="CTDL_fold"/>
</dbReference>
<dbReference type="CDD" id="cd03591">
    <property type="entry name" value="CLECT_collectin_like"/>
    <property type="match status" value="1"/>
</dbReference>
<keyword evidence="8" id="KW-1015">Disulfide bond</keyword>
<evidence type="ECO:0000256" key="1">
    <source>
        <dbReference type="ARBA" id="ARBA00004613"/>
    </source>
</evidence>
<dbReference type="GO" id="GO:0005537">
    <property type="term" value="F:D-mannose binding"/>
    <property type="evidence" value="ECO:0007669"/>
    <property type="project" value="UniProtKB-KW"/>
</dbReference>
<dbReference type="GO" id="GO:0008083">
    <property type="term" value="F:growth factor activity"/>
    <property type="evidence" value="ECO:0007669"/>
    <property type="project" value="TreeGrafter"/>
</dbReference>
<keyword evidence="6" id="KW-0465">Mannose-binding</keyword>
<keyword evidence="5" id="KW-0106">Calcium</keyword>
<dbReference type="OrthoDB" id="8066719at2759"/>
<dbReference type="InterPro" id="IPR018378">
    <property type="entry name" value="C-type_lectin_CS"/>
</dbReference>
<reference evidence="12" key="1">
    <citation type="submission" date="2025-08" db="UniProtKB">
        <authorList>
            <consortium name="RefSeq"/>
        </authorList>
    </citation>
    <scope>IDENTIFICATION</scope>
    <source>
        <strain evidence="12">J_2021</strain>
        <tissue evidence="12">Erythrocytes</tissue>
    </source>
</reference>
<keyword evidence="7" id="KW-0176">Collagen</keyword>
<dbReference type="CTD" id="108695425"/>
<evidence type="ECO:0000313" key="13">
    <source>
        <dbReference type="Xenbase" id="XB-GENE-17338685"/>
    </source>
</evidence>
<dbReference type="SMART" id="SM00034">
    <property type="entry name" value="CLECT"/>
    <property type="match status" value="1"/>
</dbReference>
<keyword evidence="3" id="KW-0732">Signal</keyword>
<keyword evidence="11" id="KW-1185">Reference proteome</keyword>
<sequence>MKYGKLLPINVFVMGLIVLHLRVFALEVENSSAEDACSTHTILPGPKGDVGEDGETGVLGKLGKDGPKGQRGNEGIIGDSGDQGLIGKIGPIGSKGDKGHKGLPGLPGGKGKSGSYCDCGRYRKVVGQLDVNVAHLKSSLKFVKNVIAGIRETDEKYYYIVKEERNYRDALTQCRIRGGTLAMPKDQATNALIADYISKLGLFRAFIGINDIEKEKQFVYTDNTPLQTYSSWKTGEPNDGSGYEDCVEMLSTGHWNDVDCSLTIYFVCEFLKKTK</sequence>
<dbReference type="Pfam" id="PF00059">
    <property type="entry name" value="Lectin_C"/>
    <property type="match status" value="1"/>
</dbReference>
<protein>
    <submittedName>
        <fullName evidence="12">Collectin-10</fullName>
    </submittedName>
</protein>
<dbReference type="SUPFAM" id="SSF56436">
    <property type="entry name" value="C-type lectin-like"/>
    <property type="match status" value="1"/>
</dbReference>
<proteinExistence type="inferred from homology"/>
<dbReference type="InterPro" id="IPR051663">
    <property type="entry name" value="CLec_Tetranectin-domain"/>
</dbReference>
<dbReference type="Pfam" id="PF01391">
    <property type="entry name" value="Collagen"/>
    <property type="match status" value="1"/>
</dbReference>
<organism evidence="11 12">
    <name type="scientific">Xenopus laevis</name>
    <name type="common">African clawed frog</name>
    <dbReference type="NCBI Taxonomy" id="8355"/>
    <lineage>
        <taxon>Eukaryota</taxon>
        <taxon>Metazoa</taxon>
        <taxon>Chordata</taxon>
        <taxon>Craniata</taxon>
        <taxon>Vertebrata</taxon>
        <taxon>Euteleostomi</taxon>
        <taxon>Amphibia</taxon>
        <taxon>Batrachia</taxon>
        <taxon>Anura</taxon>
        <taxon>Pipoidea</taxon>
        <taxon>Pipidae</taxon>
        <taxon>Xenopodinae</taxon>
        <taxon>Xenopus</taxon>
        <taxon>Xenopus</taxon>
    </lineage>
</organism>
<dbReference type="PANTHER" id="PTHR22799">
    <property type="entry name" value="TETRANECTIN-RELATED"/>
    <property type="match status" value="1"/>
</dbReference>
<keyword evidence="9" id="KW-0325">Glycoprotein</keyword>
<keyword evidence="4" id="KW-0430">Lectin</keyword>
<dbReference type="Xenbase" id="XB-GENE-17338685">
    <property type="gene designation" value="colec10.S"/>
</dbReference>
<dbReference type="AGR" id="Xenbase:XB-GENE-17338685"/>
<dbReference type="GO" id="GO:0005615">
    <property type="term" value="C:extracellular space"/>
    <property type="evidence" value="ECO:0007669"/>
    <property type="project" value="TreeGrafter"/>
</dbReference>
<dbReference type="GO" id="GO:0005581">
    <property type="term" value="C:collagen trimer"/>
    <property type="evidence" value="ECO:0007669"/>
    <property type="project" value="UniProtKB-KW"/>
</dbReference>
<dbReference type="PaxDb" id="8355-A0A1L8FTU3"/>
<dbReference type="PROSITE" id="PS00615">
    <property type="entry name" value="C_TYPE_LECTIN_1"/>
    <property type="match status" value="1"/>
</dbReference>
<dbReference type="InterPro" id="IPR016186">
    <property type="entry name" value="C-type_lectin-like/link_sf"/>
</dbReference>
<dbReference type="PROSITE" id="PS50041">
    <property type="entry name" value="C_TYPE_LECTIN_2"/>
    <property type="match status" value="1"/>
</dbReference>
<dbReference type="OMA" id="FICEFLK"/>
<dbReference type="Bgee" id="108695425">
    <property type="expression patterns" value="Expressed in liver and 12 other cell types or tissues"/>
</dbReference>
<dbReference type="GeneID" id="108695425"/>
<evidence type="ECO:0000256" key="3">
    <source>
        <dbReference type="ARBA" id="ARBA00022729"/>
    </source>
</evidence>
<comment type="subcellular location">
    <subcellularLocation>
        <location evidence="1">Secreted</location>
    </subcellularLocation>
</comment>
<evidence type="ECO:0000256" key="10">
    <source>
        <dbReference type="ARBA" id="ARBA00038195"/>
    </source>
</evidence>
<dbReference type="FunFam" id="3.10.100.10:FF:000005">
    <property type="entry name" value="collectin-11 isoform X1"/>
    <property type="match status" value="1"/>
</dbReference>
<dbReference type="Gene3D" id="3.10.100.10">
    <property type="entry name" value="Mannose-Binding Protein A, subunit A"/>
    <property type="match status" value="1"/>
</dbReference>
<evidence type="ECO:0000256" key="6">
    <source>
        <dbReference type="ARBA" id="ARBA00023035"/>
    </source>
</evidence>
<keyword evidence="2" id="KW-0964">Secreted</keyword>
<dbReference type="PANTHER" id="PTHR22799:SF1">
    <property type="entry name" value="C-TYPE LECTIN DOMAIN FAMILY 11 MEMBER A"/>
    <property type="match status" value="1"/>
</dbReference>
<evidence type="ECO:0000313" key="11">
    <source>
        <dbReference type="Proteomes" id="UP000186698"/>
    </source>
</evidence>
<name>A0A1L8FTU3_XENLA</name>
<evidence type="ECO:0000256" key="4">
    <source>
        <dbReference type="ARBA" id="ARBA00022734"/>
    </source>
</evidence>